<dbReference type="AlphaFoldDB" id="A0A346NMK0"/>
<dbReference type="Gene3D" id="1.10.1400.10">
    <property type="match status" value="1"/>
</dbReference>
<keyword evidence="4" id="KW-0865">Zymogen</keyword>
<evidence type="ECO:0000256" key="5">
    <source>
        <dbReference type="SAM" id="MobiDB-lite"/>
    </source>
</evidence>
<evidence type="ECO:0000256" key="2">
    <source>
        <dbReference type="ARBA" id="ARBA00022729"/>
    </source>
</evidence>
<dbReference type="InterPro" id="IPR043146">
    <property type="entry name" value="Penicillin_amidase_N_B-knob"/>
</dbReference>
<gene>
    <name evidence="6" type="ORF">D0Y50_10510</name>
</gene>
<name>A0A346NMK0_9ALTE</name>
<accession>A0A346NMK0</accession>
<dbReference type="Gene3D" id="1.10.439.10">
    <property type="entry name" value="Penicillin Amidohydrolase, domain 1"/>
    <property type="match status" value="1"/>
</dbReference>
<keyword evidence="3" id="KW-0378">Hydrolase</keyword>
<dbReference type="GO" id="GO:0016811">
    <property type="term" value="F:hydrolase activity, acting on carbon-nitrogen (but not peptide) bonds, in linear amides"/>
    <property type="evidence" value="ECO:0007669"/>
    <property type="project" value="InterPro"/>
</dbReference>
<sequence length="850" mass="92520">MRITKGTYPTRTLLALSIAACLVGCGDNESDASDEQGEGTPPSSPIVTGPVPAFDSDGTLNADITWTTYGVPHVKADNLESMAYGVGYAFARDNMCVLADQILKYNSQRAKYFGPDLLPGSGDSQHLINDFGFLTLGIRDLAEDNLPGLSDNSQAMFQGYAAGYNRYLSETPIEDQDQSCAGQPWVQPIDSVDLLTYSLGVALLPGASNFLGPMFLAAPEGENYLPTPASAASRQTASAKNRSNVPGKMFKMTPSVTLPEKNPQEMGSNGWGLGSDKTTNGKGMVLGNPHFPHTGNLRFWNFHAQIPDYLNVTGSSLMGLPGAVNIGFNENVAWTHTFSTAEHIVVYQLTLDEDDASGMSHVVDGNKTTIYEKPLQIDVAVGDGETIALNKTSYYTNYGPMIEIPGNFEWDSESAFAIKDANLPNFDVVDHWLAMNMASSMDEFKQAFKDYDGVIFNNTMAASSDGQVFYIDDSTVPNLKEAAINELATNQRLIQTKAAAGFTVLPGLSSQFDFDGPVPYEEAPKYEGTDSVQNSNDSFWLTNLSSPITGVNPLYGNTENQQSLRSRMGQKFIETEAGSDGTFTPQEVEGLLFNNRSYLAEDILPTLLQTCAEQGNVPVNVDGEDVDISDACDALAVWDSTMNTSSVGAHVFREFAFQFNLAPQWEVPFSADAPVTTPSGLEQNETTLQQLAKAVQVIDQAGVAFDTTLGEVQFVERSLPDGTPSGEKLPWGGAHNIEGGFNVFDSIRGRDETLLPRHRYEPVNDNTIMSAEANGYHINYGTSWAMVISFTDEGPQGRGILTYSQSRQFGSEHFLDQTRLYSEQPTLRDIYFTDEDIEANTIEKVTLSSQ</sequence>
<dbReference type="PANTHER" id="PTHR34218:SF3">
    <property type="entry name" value="ACYL-HOMOSERINE LACTONE ACYLASE PVDQ"/>
    <property type="match status" value="1"/>
</dbReference>
<protein>
    <submittedName>
        <fullName evidence="6">Acylase</fullName>
    </submittedName>
</protein>
<dbReference type="InterPro" id="IPR002692">
    <property type="entry name" value="S45"/>
</dbReference>
<dbReference type="Gene3D" id="3.60.20.10">
    <property type="entry name" value="Glutamine Phosphoribosylpyrophosphate, subunit 1, domain 1"/>
    <property type="match status" value="1"/>
</dbReference>
<feature type="region of interest" description="Disordered" evidence="5">
    <location>
        <begin position="29"/>
        <end position="48"/>
    </location>
</feature>
<evidence type="ECO:0000256" key="3">
    <source>
        <dbReference type="ARBA" id="ARBA00022801"/>
    </source>
</evidence>
<dbReference type="Proteomes" id="UP000262073">
    <property type="component" value="Chromosome"/>
</dbReference>
<evidence type="ECO:0000256" key="1">
    <source>
        <dbReference type="ARBA" id="ARBA00006586"/>
    </source>
</evidence>
<dbReference type="RefSeq" id="WP_117316902.1">
    <property type="nucleotide sequence ID" value="NZ_CP031769.1"/>
</dbReference>
<dbReference type="KEGG" id="salm:D0Y50_10510"/>
<dbReference type="CDD" id="cd01936">
    <property type="entry name" value="Ntn_CA"/>
    <property type="match status" value="1"/>
</dbReference>
<evidence type="ECO:0000313" key="7">
    <source>
        <dbReference type="Proteomes" id="UP000262073"/>
    </source>
</evidence>
<feature type="region of interest" description="Disordered" evidence="5">
    <location>
        <begin position="227"/>
        <end position="269"/>
    </location>
</feature>
<dbReference type="InterPro" id="IPR043147">
    <property type="entry name" value="Penicillin_amidase_A-knob"/>
</dbReference>
<keyword evidence="7" id="KW-1185">Reference proteome</keyword>
<feature type="compositionally biased region" description="Polar residues" evidence="5">
    <location>
        <begin position="230"/>
        <end position="244"/>
    </location>
</feature>
<reference evidence="6 7" key="1">
    <citation type="submission" date="2018-08" db="EMBL/GenBank/DDBJ databases">
        <title>Salinimonas sediminis sp. nov., a piezophilic bacterium isolated from a deep-sea sediment sample from the New Britain Trench.</title>
        <authorList>
            <person name="Cao J."/>
        </authorList>
    </citation>
    <scope>NUCLEOTIDE SEQUENCE [LARGE SCALE GENOMIC DNA]</scope>
    <source>
        <strain evidence="6 7">N102</strain>
    </source>
</reference>
<evidence type="ECO:0000256" key="4">
    <source>
        <dbReference type="ARBA" id="ARBA00023145"/>
    </source>
</evidence>
<dbReference type="InterPro" id="IPR023343">
    <property type="entry name" value="Penicillin_amidase_dom1"/>
</dbReference>
<evidence type="ECO:0000313" key="6">
    <source>
        <dbReference type="EMBL" id="AXR06757.1"/>
    </source>
</evidence>
<dbReference type="PANTHER" id="PTHR34218">
    <property type="entry name" value="PEPTIDASE S45 PENICILLIN AMIDASE"/>
    <property type="match status" value="1"/>
</dbReference>
<organism evidence="6 7">
    <name type="scientific">Salinimonas sediminis</name>
    <dbReference type="NCBI Taxonomy" id="2303538"/>
    <lineage>
        <taxon>Bacteria</taxon>
        <taxon>Pseudomonadati</taxon>
        <taxon>Pseudomonadota</taxon>
        <taxon>Gammaproteobacteria</taxon>
        <taxon>Alteromonadales</taxon>
        <taxon>Alteromonadaceae</taxon>
        <taxon>Alteromonas/Salinimonas group</taxon>
        <taxon>Salinimonas</taxon>
    </lineage>
</organism>
<dbReference type="SUPFAM" id="SSF56235">
    <property type="entry name" value="N-terminal nucleophile aminohydrolases (Ntn hydrolases)"/>
    <property type="match status" value="1"/>
</dbReference>
<proteinExistence type="inferred from homology"/>
<comment type="similarity">
    <text evidence="1">Belongs to the peptidase S45 family.</text>
</comment>
<dbReference type="InterPro" id="IPR029055">
    <property type="entry name" value="Ntn_hydrolases_N"/>
</dbReference>
<keyword evidence="2" id="KW-0732">Signal</keyword>
<dbReference type="Pfam" id="PF01804">
    <property type="entry name" value="Penicil_amidase"/>
    <property type="match status" value="1"/>
</dbReference>
<dbReference type="OrthoDB" id="9760084at2"/>
<dbReference type="Gene3D" id="2.30.120.10">
    <property type="match status" value="1"/>
</dbReference>
<dbReference type="GO" id="GO:0017000">
    <property type="term" value="P:antibiotic biosynthetic process"/>
    <property type="evidence" value="ECO:0007669"/>
    <property type="project" value="InterPro"/>
</dbReference>
<dbReference type="EMBL" id="CP031769">
    <property type="protein sequence ID" value="AXR06757.1"/>
    <property type="molecule type" value="Genomic_DNA"/>
</dbReference>